<organism evidence="1">
    <name type="scientific">Synechococcus sp. SB0676_bin_10</name>
    <dbReference type="NCBI Taxonomy" id="2604869"/>
    <lineage>
        <taxon>Bacteria</taxon>
        <taxon>Bacillati</taxon>
        <taxon>Cyanobacteriota</taxon>
        <taxon>Cyanophyceae</taxon>
        <taxon>Synechococcales</taxon>
        <taxon>Synechococcaceae</taxon>
        <taxon>Synechococcus</taxon>
    </lineage>
</organism>
<evidence type="ECO:0000313" key="1">
    <source>
        <dbReference type="EMBL" id="MYG37686.1"/>
    </source>
</evidence>
<dbReference type="EMBL" id="VYDO01000055">
    <property type="protein sequence ID" value="MYG37686.1"/>
    <property type="molecule type" value="Genomic_DNA"/>
</dbReference>
<accession>A0A6B1F7D5</accession>
<gene>
    <name evidence="1" type="ORF">F4162_01425</name>
</gene>
<proteinExistence type="predicted"/>
<protein>
    <submittedName>
        <fullName evidence="1">Uncharacterized protein</fullName>
    </submittedName>
</protein>
<dbReference type="NCBIfam" id="NF041539">
    <property type="entry name" value="choice_anch_R"/>
    <property type="match status" value="1"/>
</dbReference>
<dbReference type="AlphaFoldDB" id="A0A6B1F7D5"/>
<name>A0A6B1F7D5_9SYNE</name>
<reference evidence="1" key="1">
    <citation type="submission" date="2019-09" db="EMBL/GenBank/DDBJ databases">
        <title>Characterisation of the sponge microbiome using genome-centric metagenomics.</title>
        <authorList>
            <person name="Engelberts J.P."/>
            <person name="Robbins S.J."/>
            <person name="De Goeij J.M."/>
            <person name="Aranda M."/>
            <person name="Bell S.C."/>
            <person name="Webster N.S."/>
        </authorList>
    </citation>
    <scope>NUCLEOTIDE SEQUENCE</scope>
    <source>
        <strain evidence="1">SB0676_bin_10</strain>
    </source>
</reference>
<comment type="caution">
    <text evidence="1">The sequence shown here is derived from an EMBL/GenBank/DDBJ whole genome shotgun (WGS) entry which is preliminary data.</text>
</comment>
<sequence length="92" mass="9972">MKFKEIKQTGTSSRITVTFRADRVPYTGKPGTTLGTLANPTIAIGFNQEYSFTALGQGIDLAANTRYWVVVDVTGIDTLSTAGRRSDQSALR</sequence>